<sequence>MYREDLRTTVVGIATTRLKLLQTSWDPVRKAKVCETLDTTKMSGAEKNNSLRHQDSNPGFQLYVLTFCPLSHTGFQFRCRIESAQFKIHLYGGAEKKVELILRGFIPASKLGFGVV</sequence>
<comment type="caution">
    <text evidence="1">The sequence shown here is derived from an EMBL/GenBank/DDBJ whole genome shotgun (WGS) entry which is preliminary data.</text>
</comment>
<evidence type="ECO:0008006" key="3">
    <source>
        <dbReference type="Google" id="ProtNLM"/>
    </source>
</evidence>
<reference evidence="1 2" key="1">
    <citation type="journal article" date="2022" name="Allergy">
        <title>Genome assembly and annotation of Periplaneta americana reveal a comprehensive cockroach allergen profile.</title>
        <authorList>
            <person name="Wang L."/>
            <person name="Xiong Q."/>
            <person name="Saelim N."/>
            <person name="Wang L."/>
            <person name="Nong W."/>
            <person name="Wan A.T."/>
            <person name="Shi M."/>
            <person name="Liu X."/>
            <person name="Cao Q."/>
            <person name="Hui J.H.L."/>
            <person name="Sookrung N."/>
            <person name="Leung T.F."/>
            <person name="Tungtrongchitr A."/>
            <person name="Tsui S.K.W."/>
        </authorList>
    </citation>
    <scope>NUCLEOTIDE SEQUENCE [LARGE SCALE GENOMIC DNA]</scope>
    <source>
        <strain evidence="1">PWHHKU_190912</strain>
    </source>
</reference>
<accession>A0ABQ8S888</accession>
<dbReference type="Proteomes" id="UP001148838">
    <property type="component" value="Unassembled WGS sequence"/>
</dbReference>
<dbReference type="EMBL" id="JAJSOF020000033">
    <property type="protein sequence ID" value="KAJ4429996.1"/>
    <property type="molecule type" value="Genomic_DNA"/>
</dbReference>
<evidence type="ECO:0000313" key="1">
    <source>
        <dbReference type="EMBL" id="KAJ4429996.1"/>
    </source>
</evidence>
<gene>
    <name evidence="1" type="ORF">ANN_22200</name>
</gene>
<evidence type="ECO:0000313" key="2">
    <source>
        <dbReference type="Proteomes" id="UP001148838"/>
    </source>
</evidence>
<organism evidence="1 2">
    <name type="scientific">Periplaneta americana</name>
    <name type="common">American cockroach</name>
    <name type="synonym">Blatta americana</name>
    <dbReference type="NCBI Taxonomy" id="6978"/>
    <lineage>
        <taxon>Eukaryota</taxon>
        <taxon>Metazoa</taxon>
        <taxon>Ecdysozoa</taxon>
        <taxon>Arthropoda</taxon>
        <taxon>Hexapoda</taxon>
        <taxon>Insecta</taxon>
        <taxon>Pterygota</taxon>
        <taxon>Neoptera</taxon>
        <taxon>Polyneoptera</taxon>
        <taxon>Dictyoptera</taxon>
        <taxon>Blattodea</taxon>
        <taxon>Blattoidea</taxon>
        <taxon>Blattidae</taxon>
        <taxon>Blattinae</taxon>
        <taxon>Periplaneta</taxon>
    </lineage>
</organism>
<proteinExistence type="predicted"/>
<name>A0ABQ8S888_PERAM</name>
<protein>
    <recommendedName>
        <fullName evidence="3">Per a allergen</fullName>
    </recommendedName>
</protein>
<keyword evidence="2" id="KW-1185">Reference proteome</keyword>